<gene>
    <name evidence="2" type="ORF">HGRIS_013863</name>
</gene>
<feature type="compositionally biased region" description="Acidic residues" evidence="1">
    <location>
        <begin position="71"/>
        <end position="90"/>
    </location>
</feature>
<evidence type="ECO:0000256" key="1">
    <source>
        <dbReference type="SAM" id="MobiDB-lite"/>
    </source>
</evidence>
<feature type="compositionally biased region" description="Low complexity" evidence="1">
    <location>
        <begin position="127"/>
        <end position="141"/>
    </location>
</feature>
<protein>
    <submittedName>
        <fullName evidence="2">Uncharacterized protein</fullName>
    </submittedName>
</protein>
<dbReference type="Proteomes" id="UP001556367">
    <property type="component" value="Unassembled WGS sequence"/>
</dbReference>
<feature type="compositionally biased region" description="Basic and acidic residues" evidence="1">
    <location>
        <begin position="58"/>
        <end position="70"/>
    </location>
</feature>
<organism evidence="2 3">
    <name type="scientific">Hohenbuehelia grisea</name>
    <dbReference type="NCBI Taxonomy" id="104357"/>
    <lineage>
        <taxon>Eukaryota</taxon>
        <taxon>Fungi</taxon>
        <taxon>Dikarya</taxon>
        <taxon>Basidiomycota</taxon>
        <taxon>Agaricomycotina</taxon>
        <taxon>Agaricomycetes</taxon>
        <taxon>Agaricomycetidae</taxon>
        <taxon>Agaricales</taxon>
        <taxon>Pleurotineae</taxon>
        <taxon>Pleurotaceae</taxon>
        <taxon>Hohenbuehelia</taxon>
    </lineage>
</organism>
<sequence length="445" mass="49039">MESSLICHCSKCGGIVRLKPRTIRNHIGNDRGKSRNLVSSSDSRAAYAKFAADNKRELKAQEETQRRLDLGIEDEDVEMIDTEEAMDVDIDNPGTKAGLHTEGSLEQSGPRGAPEDADAPLLQDIEGSLGLPSSPQGSPIPAQSPPPRPQSASPGPTGVEDDYEGIYDDRAETHPENNPLVFMDVPGLSDTFESRPQDMTYPGLQALEQDDEPVQGDNEEQIPIEELDECLQLADTPLALRKTLMGNYKRPLHPPNRPGIVPLTPSETRSLQLYVAWHATNCTVKAYPTFAQIVGHATGTPIHSLKSVRKLAFKLTNLHPIRVDICPNNCIAYAGPFEGLSTCPGTLKSREKNSFNSAPRFVAGPCCHPQFRPNFTSLKTQVPFKQMLVVPVMEVIRSMFANATTSRAMRHRDKLMQKALSLAHRAYCDFASGNLQRKLREHGLF</sequence>
<comment type="caution">
    <text evidence="2">The sequence shown here is derived from an EMBL/GenBank/DDBJ whole genome shotgun (WGS) entry which is preliminary data.</text>
</comment>
<proteinExistence type="predicted"/>
<accession>A0ABR3IWW7</accession>
<name>A0ABR3IWW7_9AGAR</name>
<keyword evidence="3" id="KW-1185">Reference proteome</keyword>
<dbReference type="EMBL" id="JASNQZ010000015">
    <property type="protein sequence ID" value="KAL0947789.1"/>
    <property type="molecule type" value="Genomic_DNA"/>
</dbReference>
<feature type="region of interest" description="Disordered" evidence="1">
    <location>
        <begin position="58"/>
        <end position="163"/>
    </location>
</feature>
<evidence type="ECO:0000313" key="2">
    <source>
        <dbReference type="EMBL" id="KAL0947789.1"/>
    </source>
</evidence>
<reference evidence="3" key="1">
    <citation type="submission" date="2024-06" db="EMBL/GenBank/DDBJ databases">
        <title>Multi-omics analyses provide insights into the biosynthesis of the anticancer antibiotic pleurotin in Hohenbuehelia grisea.</title>
        <authorList>
            <person name="Weaver J.A."/>
            <person name="Alberti F."/>
        </authorList>
    </citation>
    <scope>NUCLEOTIDE SEQUENCE [LARGE SCALE GENOMIC DNA]</scope>
    <source>
        <strain evidence="3">T-177</strain>
    </source>
</reference>
<evidence type="ECO:0000313" key="3">
    <source>
        <dbReference type="Proteomes" id="UP001556367"/>
    </source>
</evidence>